<evidence type="ECO:0000256" key="2">
    <source>
        <dbReference type="ARBA" id="ARBA00022490"/>
    </source>
</evidence>
<evidence type="ECO:0000313" key="7">
    <source>
        <dbReference type="EMBL" id="MFL0250695.1"/>
    </source>
</evidence>
<dbReference type="Pfam" id="PF02814">
    <property type="entry name" value="UreE_N"/>
    <property type="match status" value="1"/>
</dbReference>
<sequence>MIVEKIIGNLKDIEVKGRSFDTVDVEWYEVNKKILKKDTTSGKEIGIRLSEHKKINDGDILYMDDSEIIAVNIPESEAILIEPKNMVDMGTMCYEIGNQHVPLFLTESSIMIPYEKPLMELLEKKGFNPKKEMRKLVNGVECHKHSHHHHEHE</sequence>
<evidence type="ECO:0000259" key="6">
    <source>
        <dbReference type="SMART" id="SM00988"/>
    </source>
</evidence>
<keyword evidence="2 5" id="KW-0963">Cytoplasm</keyword>
<dbReference type="InterPro" id="IPR012406">
    <property type="entry name" value="UreE"/>
</dbReference>
<keyword evidence="3 5" id="KW-0533">Nickel</keyword>
<dbReference type="PIRSF" id="PIRSF036402">
    <property type="entry name" value="Ureas_acces_UreE"/>
    <property type="match status" value="1"/>
</dbReference>
<dbReference type="Gene3D" id="3.30.70.790">
    <property type="entry name" value="UreE, C-terminal domain"/>
    <property type="match status" value="1"/>
</dbReference>
<keyword evidence="4 5" id="KW-0143">Chaperone</keyword>
<dbReference type="RefSeq" id="WP_406787360.1">
    <property type="nucleotide sequence ID" value="NZ_JBJIAA010000007.1"/>
</dbReference>
<dbReference type="InterPro" id="IPR007864">
    <property type="entry name" value="UreE_C_dom"/>
</dbReference>
<keyword evidence="8" id="KW-1185">Reference proteome</keyword>
<dbReference type="NCBIfam" id="NF009754">
    <property type="entry name" value="PRK13261.1-6"/>
    <property type="match status" value="1"/>
</dbReference>
<dbReference type="SUPFAM" id="SSF69287">
    <property type="entry name" value="Urease metallochaperone UreE, N-terminal domain"/>
    <property type="match status" value="1"/>
</dbReference>
<proteinExistence type="inferred from homology"/>
<evidence type="ECO:0000256" key="5">
    <source>
        <dbReference type="HAMAP-Rule" id="MF_00822"/>
    </source>
</evidence>
<comment type="similarity">
    <text evidence="5">Belongs to the UreE family.</text>
</comment>
<comment type="caution">
    <text evidence="7">The sequence shown here is derived from an EMBL/GenBank/DDBJ whole genome shotgun (WGS) entry which is preliminary data.</text>
</comment>
<dbReference type="Pfam" id="PF05194">
    <property type="entry name" value="UreE_C"/>
    <property type="match status" value="1"/>
</dbReference>
<dbReference type="Gene3D" id="2.60.260.20">
    <property type="entry name" value="Urease metallochaperone UreE, N-terminal domain"/>
    <property type="match status" value="1"/>
</dbReference>
<dbReference type="HAMAP" id="MF_00822">
    <property type="entry name" value="UreE"/>
    <property type="match status" value="1"/>
</dbReference>
<evidence type="ECO:0000313" key="8">
    <source>
        <dbReference type="Proteomes" id="UP001623592"/>
    </source>
</evidence>
<dbReference type="Proteomes" id="UP001623592">
    <property type="component" value="Unassembled WGS sequence"/>
</dbReference>
<dbReference type="InterPro" id="IPR036118">
    <property type="entry name" value="UreE_N_sf"/>
</dbReference>
<dbReference type="EMBL" id="JBJIAA010000007">
    <property type="protein sequence ID" value="MFL0250695.1"/>
    <property type="molecule type" value="Genomic_DNA"/>
</dbReference>
<evidence type="ECO:0000256" key="4">
    <source>
        <dbReference type="ARBA" id="ARBA00023186"/>
    </source>
</evidence>
<dbReference type="CDD" id="cd00571">
    <property type="entry name" value="UreE"/>
    <property type="match status" value="1"/>
</dbReference>
<comment type="function">
    <text evidence="5">Involved in urease metallocenter assembly. Binds nickel. Probably functions as a nickel donor during metallocenter assembly.</text>
</comment>
<comment type="subcellular location">
    <subcellularLocation>
        <location evidence="1 5">Cytoplasm</location>
    </subcellularLocation>
</comment>
<organism evidence="7 8">
    <name type="scientific">Clostridium neuense</name>
    <dbReference type="NCBI Taxonomy" id="1728934"/>
    <lineage>
        <taxon>Bacteria</taxon>
        <taxon>Bacillati</taxon>
        <taxon>Bacillota</taxon>
        <taxon>Clostridia</taxon>
        <taxon>Eubacteriales</taxon>
        <taxon>Clostridiaceae</taxon>
        <taxon>Clostridium</taxon>
    </lineage>
</organism>
<evidence type="ECO:0000256" key="3">
    <source>
        <dbReference type="ARBA" id="ARBA00022596"/>
    </source>
</evidence>
<evidence type="ECO:0000256" key="1">
    <source>
        <dbReference type="ARBA" id="ARBA00004496"/>
    </source>
</evidence>
<gene>
    <name evidence="5 7" type="primary">ureE</name>
    <name evidence="7" type="ORF">ACJDT4_09710</name>
</gene>
<dbReference type="SUPFAM" id="SSF69737">
    <property type="entry name" value="Urease metallochaperone UreE, C-terminal domain"/>
    <property type="match status" value="1"/>
</dbReference>
<dbReference type="SMART" id="SM00988">
    <property type="entry name" value="UreE_N"/>
    <property type="match status" value="1"/>
</dbReference>
<dbReference type="InterPro" id="IPR004029">
    <property type="entry name" value="UreE_N"/>
</dbReference>
<feature type="domain" description="UreE urease accessory N-terminal" evidence="6">
    <location>
        <begin position="6"/>
        <end position="69"/>
    </location>
</feature>
<protein>
    <recommendedName>
        <fullName evidence="5">Urease accessory protein UreE</fullName>
    </recommendedName>
</protein>
<name>A0ABW8TFE1_9CLOT</name>
<accession>A0ABW8TFE1</accession>
<reference evidence="7 8" key="1">
    <citation type="submission" date="2024-11" db="EMBL/GenBank/DDBJ databases">
        <authorList>
            <person name="Heng Y.C."/>
            <person name="Lim A.C.H."/>
            <person name="Lee J.K.Y."/>
            <person name="Kittelmann S."/>
        </authorList>
    </citation>
    <scope>NUCLEOTIDE SEQUENCE [LARGE SCALE GENOMIC DNA]</scope>
    <source>
        <strain evidence="7 8">WILCCON 0114</strain>
    </source>
</reference>